<feature type="compositionally biased region" description="Acidic residues" evidence="7">
    <location>
        <begin position="460"/>
        <end position="478"/>
    </location>
</feature>
<dbReference type="InterPro" id="IPR036864">
    <property type="entry name" value="Zn2-C6_fun-type_DNA-bd_sf"/>
</dbReference>
<feature type="compositionally biased region" description="Low complexity" evidence="7">
    <location>
        <begin position="1035"/>
        <end position="1045"/>
    </location>
</feature>
<gene>
    <name evidence="9" type="ORF">TRAPUB_9693</name>
</gene>
<dbReference type="CDD" id="cd00067">
    <property type="entry name" value="GAL4"/>
    <property type="match status" value="1"/>
</dbReference>
<dbReference type="GO" id="GO:0006351">
    <property type="term" value="P:DNA-templated transcription"/>
    <property type="evidence" value="ECO:0007669"/>
    <property type="project" value="InterPro"/>
</dbReference>
<feature type="compositionally biased region" description="Polar residues" evidence="7">
    <location>
        <begin position="141"/>
        <end position="158"/>
    </location>
</feature>
<feature type="compositionally biased region" description="Pro residues" evidence="7">
    <location>
        <begin position="1046"/>
        <end position="1060"/>
    </location>
</feature>
<feature type="region of interest" description="Disordered" evidence="7">
    <location>
        <begin position="453"/>
        <end position="542"/>
    </location>
</feature>
<reference evidence="9 10" key="1">
    <citation type="submission" date="2016-10" db="EMBL/GenBank/DDBJ databases">
        <title>Genome sequence of the basidiomycete white-rot fungus Trametes pubescens.</title>
        <authorList>
            <person name="Makela M.R."/>
            <person name="Granchi Z."/>
            <person name="Peng M."/>
            <person name="De Vries R.P."/>
            <person name="Grigoriev I."/>
            <person name="Riley R."/>
            <person name="Hilden K."/>
        </authorList>
    </citation>
    <scope>NUCLEOTIDE SEQUENCE [LARGE SCALE GENOMIC DNA]</scope>
    <source>
        <strain evidence="9 10">FBCC735</strain>
    </source>
</reference>
<dbReference type="SMART" id="SM00906">
    <property type="entry name" value="Fungal_trans"/>
    <property type="match status" value="1"/>
</dbReference>
<dbReference type="Gene3D" id="4.10.240.10">
    <property type="entry name" value="Zn(2)-C6 fungal-type DNA-binding domain"/>
    <property type="match status" value="1"/>
</dbReference>
<dbReference type="GO" id="GO:0000981">
    <property type="term" value="F:DNA-binding transcription factor activity, RNA polymerase II-specific"/>
    <property type="evidence" value="ECO:0007669"/>
    <property type="project" value="InterPro"/>
</dbReference>
<feature type="region of interest" description="Disordered" evidence="7">
    <location>
        <begin position="365"/>
        <end position="412"/>
    </location>
</feature>
<evidence type="ECO:0000256" key="1">
    <source>
        <dbReference type="ARBA" id="ARBA00004123"/>
    </source>
</evidence>
<dbReference type="CDD" id="cd12148">
    <property type="entry name" value="fungal_TF_MHR"/>
    <property type="match status" value="1"/>
</dbReference>
<dbReference type="SUPFAM" id="SSF57701">
    <property type="entry name" value="Zn2/Cys6 DNA-binding domain"/>
    <property type="match status" value="1"/>
</dbReference>
<keyword evidence="10" id="KW-1185">Reference proteome</keyword>
<feature type="domain" description="Zn(2)-C6 fungal-type" evidence="8">
    <location>
        <begin position="296"/>
        <end position="328"/>
    </location>
</feature>
<feature type="compositionally biased region" description="Polar residues" evidence="7">
    <location>
        <begin position="115"/>
        <end position="133"/>
    </location>
</feature>
<feature type="region of interest" description="Disordered" evidence="7">
    <location>
        <begin position="251"/>
        <end position="292"/>
    </location>
</feature>
<dbReference type="PANTHER" id="PTHR31845">
    <property type="entry name" value="FINGER DOMAIN PROTEIN, PUTATIVE-RELATED"/>
    <property type="match status" value="1"/>
</dbReference>
<evidence type="ECO:0000313" key="9">
    <source>
        <dbReference type="EMBL" id="OJT13757.1"/>
    </source>
</evidence>
<evidence type="ECO:0000256" key="5">
    <source>
        <dbReference type="ARBA" id="ARBA00023163"/>
    </source>
</evidence>
<evidence type="ECO:0000256" key="6">
    <source>
        <dbReference type="ARBA" id="ARBA00023242"/>
    </source>
</evidence>
<dbReference type="GO" id="GO:0005634">
    <property type="term" value="C:nucleus"/>
    <property type="evidence" value="ECO:0007669"/>
    <property type="project" value="UniProtKB-SubCell"/>
</dbReference>
<feature type="region of interest" description="Disordered" evidence="7">
    <location>
        <begin position="1"/>
        <end position="192"/>
    </location>
</feature>
<dbReference type="SMART" id="SM00066">
    <property type="entry name" value="GAL4"/>
    <property type="match status" value="1"/>
</dbReference>
<feature type="compositionally biased region" description="Basic and acidic residues" evidence="7">
    <location>
        <begin position="1065"/>
        <end position="1074"/>
    </location>
</feature>
<keyword evidence="2" id="KW-0479">Metal-binding</keyword>
<comment type="subcellular location">
    <subcellularLocation>
        <location evidence="1">Nucleus</location>
    </subcellularLocation>
</comment>
<keyword evidence="4" id="KW-0238">DNA-binding</keyword>
<organism evidence="9 10">
    <name type="scientific">Trametes pubescens</name>
    <name type="common">White-rot fungus</name>
    <dbReference type="NCBI Taxonomy" id="154538"/>
    <lineage>
        <taxon>Eukaryota</taxon>
        <taxon>Fungi</taxon>
        <taxon>Dikarya</taxon>
        <taxon>Basidiomycota</taxon>
        <taxon>Agaricomycotina</taxon>
        <taxon>Agaricomycetes</taxon>
        <taxon>Polyporales</taxon>
        <taxon>Polyporaceae</taxon>
        <taxon>Trametes</taxon>
    </lineage>
</organism>
<dbReference type="EMBL" id="MNAD01000365">
    <property type="protein sequence ID" value="OJT13757.1"/>
    <property type="molecule type" value="Genomic_DNA"/>
</dbReference>
<dbReference type="InterPro" id="IPR051089">
    <property type="entry name" value="prtT"/>
</dbReference>
<keyword evidence="3" id="KW-0805">Transcription regulation</keyword>
<dbReference type="PROSITE" id="PS00463">
    <property type="entry name" value="ZN2_CY6_FUNGAL_1"/>
    <property type="match status" value="1"/>
</dbReference>
<evidence type="ECO:0000256" key="7">
    <source>
        <dbReference type="SAM" id="MobiDB-lite"/>
    </source>
</evidence>
<dbReference type="Pfam" id="PF04082">
    <property type="entry name" value="Fungal_trans"/>
    <property type="match status" value="1"/>
</dbReference>
<comment type="caution">
    <text evidence="9">The sequence shown here is derived from an EMBL/GenBank/DDBJ whole genome shotgun (WGS) entry which is preliminary data.</text>
</comment>
<protein>
    <submittedName>
        <fullName evidence="9">Protein priB</fullName>
    </submittedName>
</protein>
<feature type="compositionally biased region" description="Basic and acidic residues" evidence="7">
    <location>
        <begin position="479"/>
        <end position="497"/>
    </location>
</feature>
<feature type="compositionally biased region" description="Polar residues" evidence="7">
    <location>
        <begin position="182"/>
        <end position="192"/>
    </location>
</feature>
<dbReference type="Proteomes" id="UP000184267">
    <property type="component" value="Unassembled WGS sequence"/>
</dbReference>
<evidence type="ECO:0000256" key="4">
    <source>
        <dbReference type="ARBA" id="ARBA00023125"/>
    </source>
</evidence>
<feature type="region of interest" description="Disordered" evidence="7">
    <location>
        <begin position="555"/>
        <end position="581"/>
    </location>
</feature>
<feature type="compositionally biased region" description="Gly residues" evidence="7">
    <location>
        <begin position="171"/>
        <end position="180"/>
    </location>
</feature>
<dbReference type="PROSITE" id="PS50048">
    <property type="entry name" value="ZN2_CY6_FUNGAL_2"/>
    <property type="match status" value="1"/>
</dbReference>
<evidence type="ECO:0000313" key="10">
    <source>
        <dbReference type="Proteomes" id="UP000184267"/>
    </source>
</evidence>
<dbReference type="OMA" id="RCKGLKV"/>
<dbReference type="InterPro" id="IPR007219">
    <property type="entry name" value="XnlR_reg_dom"/>
</dbReference>
<sequence length="1176" mass="130486">MAHHPPHPQFLDVDWPQTHHEAAPSQPLQLETEYDIDPTRYSIFQGDLQPQPPPQMDRRRSQPNTGYSMEYGRPFGGQNEYAFTFPNPLQQQQHQQQQQPSFGEQHTYGAGQFYSDHQGSNYSQARQGQQFHSSGMPYGDGSNQSIPSSPYYTDTGDSSPFPFSPQNLPGQGHGMAGGQHGRSSSASGITPTVRSFQGDAQMHPRAILSNAGTPLTPNFPLGSLGQGYGMPVQPGTPYREQAHMQLGDASAALHAAKRQRALDEAEADGSSVEGDDPSENGVHSKEDAKPAKPLGACARCKSLKVKCEFKTNPDICKRCMNGNHECIIPGRKKRRAPPRRDLLLGQIREQATKIEELMKQLEQANKRAGNPKPQGGENAPSPESADHRSTMSATTSELTASDIGTPEPVPEQITKTDVLDWIAKARESIEAFGGYINMGGPGVTKDLLGEDVLGWKDSSSSDEAEEGGEGEPEDEEEGDIHVEVEDVDAKPDGERPASRGRTRLPEQLGESSSAQGRDETSTQGSRRKKSRQRDKLAILPNEAAPLGMLANLSLRASRSRKSSRSRSVSTTDDNDFGVANDDYFRASSPGPDRPIMYPHHQAPYILRSGLVSPVEVEKLFKIYHDYMNPSVSLLDPVLYTAQRTYWRSPFLFTVVCGIASRFYSERPDLYHQAMNCARLAAGSTLIGGQKSVETVQAYILLALYPVPARKWEEDRCWVYLGLAIRIATDLNLHHPNTVEPQNEQHAREMLNRTRTWLNCFNLDRSMSSQYGKAPIISNTDYVASHSEFWWKCSPHNIPGFDIHLCAYNAELKVLAEYRYAIFSDPEHPVGLNKTLDITAIAGTYDDKLAKLGEKWLARIKEANFEGVVCEVRTSLLKLAYSYARMTVLSFAFQHTFGRETSAGFSDAFFWRCLRASRSLIRTLLDELGAPKLRVFLRHGPDAESVFVTFTCAFLIKTLHPRYAEHIPRDTRVEIRTMVEEVANFLGSPDVAVDDRHGPKLYSRFLKGLLETPLAHVDHSPSALKRSMKPLAPVTPSSDSRPGSSSPMPPTPVHVPAPPLPQQSGVKEEQRFGQMEPRDSQMFDGLDLGYAEQQGQPINAAELYSPPLPFDHELLQEMQTLTDPNWSNMVMPGQLCSLPARADVLTAVTSGFNWMDAMQDPDIQMRFNADYGAPSQQ</sequence>
<dbReference type="AlphaFoldDB" id="A0A1M2W1M0"/>
<evidence type="ECO:0000259" key="8">
    <source>
        <dbReference type="PROSITE" id="PS50048"/>
    </source>
</evidence>
<keyword evidence="5" id="KW-0804">Transcription</keyword>
<name>A0A1M2W1M0_TRAPU</name>
<proteinExistence type="predicted"/>
<dbReference type="STRING" id="154538.A0A1M2W1M0"/>
<feature type="compositionally biased region" description="Low complexity" evidence="7">
    <location>
        <begin position="90"/>
        <end position="99"/>
    </location>
</feature>
<dbReference type="GO" id="GO:0008270">
    <property type="term" value="F:zinc ion binding"/>
    <property type="evidence" value="ECO:0007669"/>
    <property type="project" value="InterPro"/>
</dbReference>
<dbReference type="InterPro" id="IPR001138">
    <property type="entry name" value="Zn2Cys6_DnaBD"/>
</dbReference>
<keyword evidence="6" id="KW-0539">Nucleus</keyword>
<feature type="compositionally biased region" description="Polar residues" evidence="7">
    <location>
        <begin position="390"/>
        <end position="399"/>
    </location>
</feature>
<feature type="region of interest" description="Disordered" evidence="7">
    <location>
        <begin position="1019"/>
        <end position="1074"/>
    </location>
</feature>
<dbReference type="PANTHER" id="PTHR31845:SF17">
    <property type="entry name" value="ZN(II)2CYS6 TRANSCRIPTION FACTOR (EUROFUNG)"/>
    <property type="match status" value="1"/>
</dbReference>
<evidence type="ECO:0000256" key="3">
    <source>
        <dbReference type="ARBA" id="ARBA00023015"/>
    </source>
</evidence>
<dbReference type="OrthoDB" id="39175at2759"/>
<dbReference type="GO" id="GO:0000976">
    <property type="term" value="F:transcription cis-regulatory region binding"/>
    <property type="evidence" value="ECO:0007669"/>
    <property type="project" value="TreeGrafter"/>
</dbReference>
<evidence type="ECO:0000256" key="2">
    <source>
        <dbReference type="ARBA" id="ARBA00022723"/>
    </source>
</evidence>
<accession>A0A1M2W1M0</accession>